<dbReference type="STRING" id="644966.Tmar_0191"/>
<keyword evidence="3" id="KW-0808">Transferase</keyword>
<dbReference type="SUPFAM" id="SSF53271">
    <property type="entry name" value="PRTase-like"/>
    <property type="match status" value="1"/>
</dbReference>
<evidence type="ECO:0000256" key="1">
    <source>
        <dbReference type="ARBA" id="ARBA00008007"/>
    </source>
</evidence>
<dbReference type="eggNOG" id="COG1040">
    <property type="taxonomic scope" value="Bacteria"/>
</dbReference>
<dbReference type="PANTHER" id="PTHR47505:SF1">
    <property type="entry name" value="DNA UTILIZATION PROTEIN YHGH"/>
    <property type="match status" value="1"/>
</dbReference>
<evidence type="ECO:0000313" key="4">
    <source>
        <dbReference type="Proteomes" id="UP000008915"/>
    </source>
</evidence>
<keyword evidence="4" id="KW-1185">Reference proteome</keyword>
<sequence length="315" mass="32879">MAERGWRALIGGASIGGMGGRPDRRLARLRRAGAAVWAALRDELLAWVYPWPPYCLGCGRYLPGWPPAAPALCEECAARLGHGPGSRCPVCDRPAWLARPGDACSQCRNLGPPWVAVRSVGVYGGLLRRLILRMKYGDEPYLAELLGRAMAGRAAAWPPALLVVPVPMHPERLRQRGYNQAALLARAVARASRRALAEGLLVRREPGGAQAALGAAGRRANVAGAFVPAPRVRPGALSGQPVLLVDDVLTTGRTLAAACAALRQAGAGAIYGLTAAVTPLDPGRLAGPEPGLLGTGLPPAATEPRMPFTIGGHGL</sequence>
<proteinExistence type="inferred from homology"/>
<dbReference type="CDD" id="cd06223">
    <property type="entry name" value="PRTases_typeI"/>
    <property type="match status" value="1"/>
</dbReference>
<dbReference type="GO" id="GO:0016757">
    <property type="term" value="F:glycosyltransferase activity"/>
    <property type="evidence" value="ECO:0007669"/>
    <property type="project" value="UniProtKB-KW"/>
</dbReference>
<evidence type="ECO:0000259" key="2">
    <source>
        <dbReference type="Pfam" id="PF00156"/>
    </source>
</evidence>
<dbReference type="HOGENOM" id="CLU_054549_0_0_9"/>
<dbReference type="InterPro" id="IPR051910">
    <property type="entry name" value="ComF/GntX_DNA_util-trans"/>
</dbReference>
<accession>E6SLP9</accession>
<dbReference type="PANTHER" id="PTHR47505">
    <property type="entry name" value="DNA UTILIZATION PROTEIN YHGH"/>
    <property type="match status" value="1"/>
</dbReference>
<gene>
    <name evidence="3" type="ordered locus">Tmar_0191</name>
</gene>
<evidence type="ECO:0000313" key="3">
    <source>
        <dbReference type="EMBL" id="ADU50316.1"/>
    </source>
</evidence>
<dbReference type="InterPro" id="IPR029057">
    <property type="entry name" value="PRTase-like"/>
</dbReference>
<keyword evidence="3" id="KW-0328">Glycosyltransferase</keyword>
<dbReference type="Proteomes" id="UP000008915">
    <property type="component" value="Chromosome"/>
</dbReference>
<dbReference type="RefSeq" id="WP_013494621.1">
    <property type="nucleotide sequence ID" value="NC_014831.1"/>
</dbReference>
<reference evidence="3 4" key="1">
    <citation type="journal article" date="2010" name="Stand. Genomic Sci.">
        <title>Complete genome sequence of Thermaerobacter marianensis type strain (7p75a).</title>
        <authorList>
            <person name="Han C."/>
            <person name="Gu W."/>
            <person name="Zhang X."/>
            <person name="Lapidus A."/>
            <person name="Nolan M."/>
            <person name="Copeland A."/>
            <person name="Lucas S."/>
            <person name="Del Rio T.G."/>
            <person name="Tice H."/>
            <person name="Cheng J.F."/>
            <person name="Tapia R."/>
            <person name="Goodwin L."/>
            <person name="Pitluck S."/>
            <person name="Pagani I."/>
            <person name="Ivanova N."/>
            <person name="Mavromatis K."/>
            <person name="Mikhailova N."/>
            <person name="Pati A."/>
            <person name="Chen A."/>
            <person name="Palaniappan K."/>
            <person name="Land M."/>
            <person name="Hauser L."/>
            <person name="Chang Y.J."/>
            <person name="Jeffries C.D."/>
            <person name="Schneider S."/>
            <person name="Rohde M."/>
            <person name="Goker M."/>
            <person name="Pukall R."/>
            <person name="Woyke T."/>
            <person name="Bristow J."/>
            <person name="Eisen J.A."/>
            <person name="Markowitz V."/>
            <person name="Hugenholtz P."/>
            <person name="Kyrpides N.C."/>
            <person name="Klenk H.P."/>
            <person name="Detter J.C."/>
        </authorList>
    </citation>
    <scope>NUCLEOTIDE SEQUENCE [LARGE SCALE GENOMIC DNA]</scope>
    <source>
        <strain evidence="4">ATCC 700841 / DSM 12885 / JCM 10246 / 7p75a</strain>
    </source>
</reference>
<dbReference type="InterPro" id="IPR000836">
    <property type="entry name" value="PRTase_dom"/>
</dbReference>
<dbReference type="AlphaFoldDB" id="E6SLP9"/>
<protein>
    <submittedName>
        <fullName evidence="3">Phosphoribosyltransferase</fullName>
    </submittedName>
</protein>
<feature type="domain" description="Phosphoribosyltransferase" evidence="2">
    <location>
        <begin position="236"/>
        <end position="267"/>
    </location>
</feature>
<dbReference type="KEGG" id="tmr:Tmar_0191"/>
<reference evidence="4" key="2">
    <citation type="journal article" date="2010" name="Stand. Genomic Sci.">
        <title>Complete genome sequence of Thermaerobacter marianensis type strain (7p75aT).</title>
        <authorList>
            <person name="Han C."/>
            <person name="Gu W."/>
            <person name="Zhang X."/>
            <person name="Lapidus A."/>
            <person name="Nolan M."/>
            <person name="Copeland A."/>
            <person name="Lucas S."/>
            <person name="Glavina Del Rio T."/>
            <person name="Tice H."/>
            <person name="Cheng J."/>
            <person name="Tapia R."/>
            <person name="Goodwin L."/>
            <person name="Pitluck S."/>
            <person name="Pagani I."/>
            <person name="Ivanova N."/>
            <person name="Mavromatis K."/>
            <person name="Mikhailova N."/>
            <person name="Pati A."/>
            <person name="Chen A."/>
            <person name="Palaniappan K."/>
            <person name="Land M."/>
            <person name="Hauser L."/>
            <person name="Chang Y."/>
            <person name="Jeffries C."/>
            <person name="Schneider S."/>
            <person name="Rohde M."/>
            <person name="Goker M."/>
            <person name="Pukall R."/>
            <person name="Woyke T."/>
            <person name="Bristow J."/>
            <person name="Eisen J."/>
            <person name="Markowitz V."/>
            <person name="Hugenholtz P."/>
            <person name="Kyrpides N."/>
            <person name="Klenk H."/>
            <person name="Detter J."/>
        </authorList>
    </citation>
    <scope>NUCLEOTIDE SEQUENCE [LARGE SCALE GENOMIC DNA]</scope>
    <source>
        <strain evidence="4">ATCC 700841 / DSM 12885 / JCM 10246 / 7p75a</strain>
    </source>
</reference>
<dbReference type="Gene3D" id="3.40.50.2020">
    <property type="match status" value="1"/>
</dbReference>
<dbReference type="Pfam" id="PF00156">
    <property type="entry name" value="Pribosyltran"/>
    <property type="match status" value="1"/>
</dbReference>
<name>E6SLP9_THEM7</name>
<dbReference type="EMBL" id="CP002344">
    <property type="protein sequence ID" value="ADU50316.1"/>
    <property type="molecule type" value="Genomic_DNA"/>
</dbReference>
<comment type="similarity">
    <text evidence="1">Belongs to the ComF/GntX family.</text>
</comment>
<organism evidence="3 4">
    <name type="scientific">Thermaerobacter marianensis (strain ATCC 700841 / DSM 12885 / JCM 10246 / 7p75a)</name>
    <dbReference type="NCBI Taxonomy" id="644966"/>
    <lineage>
        <taxon>Bacteria</taxon>
        <taxon>Bacillati</taxon>
        <taxon>Bacillota</taxon>
        <taxon>Clostridia</taxon>
        <taxon>Eubacteriales</taxon>
        <taxon>Clostridiales Family XVII. Incertae Sedis</taxon>
        <taxon>Thermaerobacter</taxon>
    </lineage>
</organism>